<dbReference type="InterPro" id="IPR005495">
    <property type="entry name" value="LptG/LptF_permease"/>
</dbReference>
<dbReference type="Pfam" id="PF03739">
    <property type="entry name" value="LptF_LptG"/>
    <property type="match status" value="1"/>
</dbReference>
<comment type="subcellular location">
    <subcellularLocation>
        <location evidence="1">Cell membrane</location>
        <topology evidence="1">Multi-pass membrane protein</topology>
    </subcellularLocation>
</comment>
<comment type="caution">
    <text evidence="7">The sequence shown here is derived from an EMBL/GenBank/DDBJ whole genome shotgun (WGS) entry which is preliminary data.</text>
</comment>
<feature type="transmembrane region" description="Helical" evidence="6">
    <location>
        <begin position="79"/>
        <end position="99"/>
    </location>
</feature>
<feature type="transmembrane region" description="Helical" evidence="6">
    <location>
        <begin position="329"/>
        <end position="347"/>
    </location>
</feature>
<evidence type="ECO:0000256" key="5">
    <source>
        <dbReference type="ARBA" id="ARBA00023136"/>
    </source>
</evidence>
<feature type="transmembrane region" description="Helical" evidence="6">
    <location>
        <begin position="119"/>
        <end position="139"/>
    </location>
</feature>
<feature type="transmembrane region" description="Helical" evidence="6">
    <location>
        <begin position="359"/>
        <end position="382"/>
    </location>
</feature>
<evidence type="ECO:0000256" key="1">
    <source>
        <dbReference type="ARBA" id="ARBA00004651"/>
    </source>
</evidence>
<reference evidence="7" key="1">
    <citation type="submission" date="2019-12" db="EMBL/GenBank/DDBJ databases">
        <title>High-Quality draft genome sequences of three cyanobacteria isolated from the limestone walls of the Old Cathedral of Coimbra.</title>
        <authorList>
            <person name="Tiago I."/>
            <person name="Soares F."/>
            <person name="Portugal A."/>
        </authorList>
    </citation>
    <scope>NUCLEOTIDE SEQUENCE [LARGE SCALE GENOMIC DNA]</scope>
    <source>
        <strain evidence="7">C</strain>
    </source>
</reference>
<evidence type="ECO:0000313" key="8">
    <source>
        <dbReference type="Proteomes" id="UP000607397"/>
    </source>
</evidence>
<protein>
    <submittedName>
        <fullName evidence="7">LptF/LptG family permease</fullName>
    </submittedName>
</protein>
<dbReference type="GO" id="GO:0043190">
    <property type="term" value="C:ATP-binding cassette (ABC) transporter complex"/>
    <property type="evidence" value="ECO:0007669"/>
    <property type="project" value="TreeGrafter"/>
</dbReference>
<evidence type="ECO:0000256" key="4">
    <source>
        <dbReference type="ARBA" id="ARBA00022989"/>
    </source>
</evidence>
<organism evidence="7 8">
    <name type="scientific">Petrachloros mirabilis ULC683</name>
    <dbReference type="NCBI Taxonomy" id="2781853"/>
    <lineage>
        <taxon>Bacteria</taxon>
        <taxon>Bacillati</taxon>
        <taxon>Cyanobacteriota</taxon>
        <taxon>Cyanophyceae</taxon>
        <taxon>Synechococcales</taxon>
        <taxon>Petrachlorosaceae</taxon>
        <taxon>Petrachloros</taxon>
        <taxon>Petrachloros mirabilis</taxon>
    </lineage>
</organism>
<sequence>MTLKAPVSPPSWADPDRVCLRWGILDRYLLKALVPPFCLGVITFATIVLSIGAVSDFLRRVTEQGISVAIALQIMGLEFPSFLVLTLPMAILLACLMAYSRLAHHGEIIALNNCGVSAYRLALPALCLSLGVTLLTFVLSEFVVPTANSEASVLTTQARQQGHPPFREHNIFYHEFQDQRLSRIFYARQFDGEWMRDLTLLRFQAGTLRHILVAEAARWDTQQSNWELRQGTLYALAPDQVTYETIESFASQRLDLPRAPLDLALETREPEAMNILETRRYLQLLVGSGDRQQIRHWRIRLQAKYAFPWICTVFALVGTGLGLKTRQRATAKGFGVSLAIIFGYYTTTLVTTSLGEAGLLSALVAAWLPTLLGLGLGGWLLYRANG</sequence>
<dbReference type="PANTHER" id="PTHR33529">
    <property type="entry name" value="SLR0882 PROTEIN-RELATED"/>
    <property type="match status" value="1"/>
</dbReference>
<name>A0A8K2A6L8_9CYAN</name>
<keyword evidence="2" id="KW-1003">Cell membrane</keyword>
<dbReference type="EMBL" id="WVIC01000010">
    <property type="protein sequence ID" value="NCJ06169.1"/>
    <property type="molecule type" value="Genomic_DNA"/>
</dbReference>
<evidence type="ECO:0000256" key="2">
    <source>
        <dbReference type="ARBA" id="ARBA00022475"/>
    </source>
</evidence>
<keyword evidence="5 6" id="KW-0472">Membrane</keyword>
<keyword evidence="4 6" id="KW-1133">Transmembrane helix</keyword>
<dbReference type="RefSeq" id="WP_161824651.1">
    <property type="nucleotide sequence ID" value="NZ_WVIC01000010.1"/>
</dbReference>
<evidence type="ECO:0000256" key="3">
    <source>
        <dbReference type="ARBA" id="ARBA00022692"/>
    </source>
</evidence>
<dbReference type="AlphaFoldDB" id="A0A8K2A6L8"/>
<dbReference type="PANTHER" id="PTHR33529:SF6">
    <property type="entry name" value="YJGP_YJGQ FAMILY PERMEASE"/>
    <property type="match status" value="1"/>
</dbReference>
<evidence type="ECO:0000313" key="7">
    <source>
        <dbReference type="EMBL" id="NCJ06169.1"/>
    </source>
</evidence>
<proteinExistence type="predicted"/>
<gene>
    <name evidence="7" type="ORF">GS597_06485</name>
</gene>
<accession>A0A8K2A6L8</accession>
<feature type="transmembrane region" description="Helical" evidence="6">
    <location>
        <begin position="33"/>
        <end position="58"/>
    </location>
</feature>
<evidence type="ECO:0000256" key="6">
    <source>
        <dbReference type="SAM" id="Phobius"/>
    </source>
</evidence>
<keyword evidence="3 6" id="KW-0812">Transmembrane</keyword>
<dbReference type="GO" id="GO:0015920">
    <property type="term" value="P:lipopolysaccharide transport"/>
    <property type="evidence" value="ECO:0007669"/>
    <property type="project" value="TreeGrafter"/>
</dbReference>
<dbReference type="Proteomes" id="UP000607397">
    <property type="component" value="Unassembled WGS sequence"/>
</dbReference>
<keyword evidence="8" id="KW-1185">Reference proteome</keyword>